<name>A0AAV5JDM2_9ROSI</name>
<dbReference type="EMBL" id="BPVZ01000033">
    <property type="protein sequence ID" value="GKV10836.1"/>
    <property type="molecule type" value="Genomic_DNA"/>
</dbReference>
<reference evidence="1 2" key="1">
    <citation type="journal article" date="2021" name="Commun. Biol.">
        <title>The genome of Shorea leprosula (Dipterocarpaceae) highlights the ecological relevance of drought in aseasonal tropical rainforests.</title>
        <authorList>
            <person name="Ng K.K.S."/>
            <person name="Kobayashi M.J."/>
            <person name="Fawcett J.A."/>
            <person name="Hatakeyama M."/>
            <person name="Paape T."/>
            <person name="Ng C.H."/>
            <person name="Ang C.C."/>
            <person name="Tnah L.H."/>
            <person name="Lee C.T."/>
            <person name="Nishiyama T."/>
            <person name="Sese J."/>
            <person name="O'Brien M.J."/>
            <person name="Copetti D."/>
            <person name="Mohd Noor M.I."/>
            <person name="Ong R.C."/>
            <person name="Putra M."/>
            <person name="Sireger I.Z."/>
            <person name="Indrioko S."/>
            <person name="Kosugi Y."/>
            <person name="Izuno A."/>
            <person name="Isagi Y."/>
            <person name="Lee S.L."/>
            <person name="Shimizu K.K."/>
        </authorList>
    </citation>
    <scope>NUCLEOTIDE SEQUENCE [LARGE SCALE GENOMIC DNA]</scope>
    <source>
        <strain evidence="1">214</strain>
    </source>
</reference>
<sequence>MKLSKQLQLMKSSNTWTVDMSQDVKLAGESSTLIYIIGIRQSCDCFSKMILRDSQSLTEAIEQEGVKATMFTKWMEMNVENKEARSLTYAEFPTKFVWNGKEWTKRKRCRTIGRITYTRVPCSSSSLTLCNLTSPSHRHPSPAGNTGKAWGFLPIFLFLNPEIPPPFYWKFQICFALSSSPAALACGCDFRSFLVRSSHEFTSLALNCLGFTVITLGSFNFCKPRELSLQIAAGFYPLLGPILQLLNSGMMATSLSPKLPI</sequence>
<dbReference type="AlphaFoldDB" id="A0AAV5JDM2"/>
<evidence type="ECO:0000313" key="1">
    <source>
        <dbReference type="EMBL" id="GKV10836.1"/>
    </source>
</evidence>
<keyword evidence="2" id="KW-1185">Reference proteome</keyword>
<protein>
    <submittedName>
        <fullName evidence="1">Uncharacterized protein</fullName>
    </submittedName>
</protein>
<organism evidence="1 2">
    <name type="scientific">Rubroshorea leprosula</name>
    <dbReference type="NCBI Taxonomy" id="152421"/>
    <lineage>
        <taxon>Eukaryota</taxon>
        <taxon>Viridiplantae</taxon>
        <taxon>Streptophyta</taxon>
        <taxon>Embryophyta</taxon>
        <taxon>Tracheophyta</taxon>
        <taxon>Spermatophyta</taxon>
        <taxon>Magnoliopsida</taxon>
        <taxon>eudicotyledons</taxon>
        <taxon>Gunneridae</taxon>
        <taxon>Pentapetalae</taxon>
        <taxon>rosids</taxon>
        <taxon>malvids</taxon>
        <taxon>Malvales</taxon>
        <taxon>Dipterocarpaceae</taxon>
        <taxon>Rubroshorea</taxon>
    </lineage>
</organism>
<gene>
    <name evidence="1" type="ORF">SLEP1_g22147</name>
</gene>
<evidence type="ECO:0000313" key="2">
    <source>
        <dbReference type="Proteomes" id="UP001054252"/>
    </source>
</evidence>
<dbReference type="Proteomes" id="UP001054252">
    <property type="component" value="Unassembled WGS sequence"/>
</dbReference>
<comment type="caution">
    <text evidence="1">The sequence shown here is derived from an EMBL/GenBank/DDBJ whole genome shotgun (WGS) entry which is preliminary data.</text>
</comment>
<accession>A0AAV5JDM2</accession>
<proteinExistence type="predicted"/>